<evidence type="ECO:0000259" key="1">
    <source>
        <dbReference type="Pfam" id="PF23055"/>
    </source>
</evidence>
<dbReference type="EMBL" id="KQ435891">
    <property type="protein sequence ID" value="KOX69392.1"/>
    <property type="molecule type" value="Genomic_DNA"/>
</dbReference>
<dbReference type="STRING" id="166423.A0A0N0BCR7"/>
<dbReference type="AlphaFoldDB" id="A0A0N0BCR7"/>
<reference evidence="2 3" key="1">
    <citation type="submission" date="2015-07" db="EMBL/GenBank/DDBJ databases">
        <title>The genome of Melipona quadrifasciata.</title>
        <authorList>
            <person name="Pan H."/>
            <person name="Kapheim K."/>
        </authorList>
    </citation>
    <scope>NUCLEOTIDE SEQUENCE [LARGE SCALE GENOMIC DNA]</scope>
    <source>
        <strain evidence="2">0111107301</strain>
        <tissue evidence="2">Whole body</tissue>
    </source>
</reference>
<dbReference type="InterPro" id="IPR055469">
    <property type="entry name" value="DUF7041"/>
</dbReference>
<evidence type="ECO:0000313" key="2">
    <source>
        <dbReference type="EMBL" id="KOX69392.1"/>
    </source>
</evidence>
<accession>A0A0N0BCR7</accession>
<evidence type="ECO:0000313" key="3">
    <source>
        <dbReference type="Proteomes" id="UP000053105"/>
    </source>
</evidence>
<feature type="domain" description="DUF7041" evidence="1">
    <location>
        <begin position="19"/>
        <end position="100"/>
    </location>
</feature>
<dbReference type="PANTHER" id="PTHR33327">
    <property type="entry name" value="ENDONUCLEASE"/>
    <property type="match status" value="1"/>
</dbReference>
<proteinExistence type="predicted"/>
<dbReference type="OrthoDB" id="7614231at2759"/>
<sequence length="194" mass="22308">MANRSASTESTTEINFDVSPFWSDKPDLWFHYIEKLFAGYDITTDQTKYDFVLTHMGSQYARYVCDIIWNPPEKDQYDTLKTELIRRFNPYKTERIQRNLKGEEIGNRTLSQFLRHTRTLAGEAVPGDVGEPSASYDRAFGQVNRDCGSYSEELTASHQCIQDHGERRAASAAEAVSRELSTIFTDVMKKIRDN</sequence>
<dbReference type="Pfam" id="PF23055">
    <property type="entry name" value="DUF7041"/>
    <property type="match status" value="1"/>
</dbReference>
<name>A0A0N0BCR7_9HYME</name>
<keyword evidence="3" id="KW-1185">Reference proteome</keyword>
<protein>
    <recommendedName>
        <fullName evidence="1">DUF7041 domain-containing protein</fullName>
    </recommendedName>
</protein>
<organism evidence="2 3">
    <name type="scientific">Melipona quadrifasciata</name>
    <dbReference type="NCBI Taxonomy" id="166423"/>
    <lineage>
        <taxon>Eukaryota</taxon>
        <taxon>Metazoa</taxon>
        <taxon>Ecdysozoa</taxon>
        <taxon>Arthropoda</taxon>
        <taxon>Hexapoda</taxon>
        <taxon>Insecta</taxon>
        <taxon>Pterygota</taxon>
        <taxon>Neoptera</taxon>
        <taxon>Endopterygota</taxon>
        <taxon>Hymenoptera</taxon>
        <taxon>Apocrita</taxon>
        <taxon>Aculeata</taxon>
        <taxon>Apoidea</taxon>
        <taxon>Anthophila</taxon>
        <taxon>Apidae</taxon>
        <taxon>Melipona</taxon>
    </lineage>
</organism>
<dbReference type="Proteomes" id="UP000053105">
    <property type="component" value="Unassembled WGS sequence"/>
</dbReference>
<gene>
    <name evidence="2" type="ORF">WN51_05555</name>
</gene>
<dbReference type="PANTHER" id="PTHR33327:SF3">
    <property type="entry name" value="RNA-DIRECTED DNA POLYMERASE"/>
    <property type="match status" value="1"/>
</dbReference>